<dbReference type="Proteomes" id="UP000095283">
    <property type="component" value="Unplaced"/>
</dbReference>
<keyword evidence="2" id="KW-1185">Reference proteome</keyword>
<feature type="transmembrane region" description="Helical" evidence="1">
    <location>
        <begin position="38"/>
        <end position="56"/>
    </location>
</feature>
<proteinExistence type="predicted"/>
<evidence type="ECO:0000313" key="3">
    <source>
        <dbReference type="WBParaSite" id="Hba_03917"/>
    </source>
</evidence>
<keyword evidence="1" id="KW-0472">Membrane</keyword>
<name>A0A1I7WG64_HETBA</name>
<organism evidence="2 3">
    <name type="scientific">Heterorhabditis bacteriophora</name>
    <name type="common">Entomopathogenic nematode worm</name>
    <dbReference type="NCBI Taxonomy" id="37862"/>
    <lineage>
        <taxon>Eukaryota</taxon>
        <taxon>Metazoa</taxon>
        <taxon>Ecdysozoa</taxon>
        <taxon>Nematoda</taxon>
        <taxon>Chromadorea</taxon>
        <taxon>Rhabditida</taxon>
        <taxon>Rhabditina</taxon>
        <taxon>Rhabditomorpha</taxon>
        <taxon>Strongyloidea</taxon>
        <taxon>Heterorhabditidae</taxon>
        <taxon>Heterorhabditis</taxon>
    </lineage>
</organism>
<sequence>MAKYLIPSVAISSLYYSSRNRINSIDSAVLVLLPSNLFSIYSVMRISLSLIFQYSIMYR</sequence>
<reference evidence="3" key="1">
    <citation type="submission" date="2016-11" db="UniProtKB">
        <authorList>
            <consortium name="WormBaseParasite"/>
        </authorList>
    </citation>
    <scope>IDENTIFICATION</scope>
</reference>
<dbReference type="WBParaSite" id="Hba_03917">
    <property type="protein sequence ID" value="Hba_03917"/>
    <property type="gene ID" value="Hba_03917"/>
</dbReference>
<keyword evidence="1" id="KW-0812">Transmembrane</keyword>
<evidence type="ECO:0000256" key="1">
    <source>
        <dbReference type="SAM" id="Phobius"/>
    </source>
</evidence>
<accession>A0A1I7WG64</accession>
<dbReference type="AlphaFoldDB" id="A0A1I7WG64"/>
<evidence type="ECO:0000313" key="2">
    <source>
        <dbReference type="Proteomes" id="UP000095283"/>
    </source>
</evidence>
<keyword evidence="1" id="KW-1133">Transmembrane helix</keyword>
<protein>
    <submittedName>
        <fullName evidence="3">CPXV012 protein</fullName>
    </submittedName>
</protein>